<accession>A0A345MA89</accession>
<dbReference type="KEGG" id="vg:55609684"/>
<proteinExistence type="predicted"/>
<dbReference type="RefSeq" id="YP_009839919.1">
    <property type="nucleotide sequence ID" value="NC_048722.1"/>
</dbReference>
<dbReference type="EMBL" id="MH576968">
    <property type="protein sequence ID" value="AXH67410.1"/>
    <property type="molecule type" value="Genomic_DNA"/>
</dbReference>
<evidence type="ECO:0000313" key="3">
    <source>
        <dbReference type="Proteomes" id="UP000260216"/>
    </source>
</evidence>
<evidence type="ECO:0000313" key="1">
    <source>
        <dbReference type="EMBL" id="AXH67216.1"/>
    </source>
</evidence>
<dbReference type="Proteomes" id="UP000260216">
    <property type="component" value="Segment"/>
</dbReference>
<reference evidence="2 3" key="1">
    <citation type="submission" date="2018-07" db="EMBL/GenBank/DDBJ databases">
        <authorList>
            <person name="Wofford K.M."/>
            <person name="Typhair T.J."/>
            <person name="Gonzales M.A."/>
            <person name="Castillo J.C."/>
            <person name="Smith B.R."/>
            <person name="Klug H.M."/>
            <person name="Hughes L.E."/>
            <person name="Garlena R.A."/>
            <person name="Russell D.A."/>
            <person name="Pope W.H."/>
            <person name="Jacobs-Sera D."/>
            <person name="Hatfull G.F."/>
        </authorList>
    </citation>
    <scope>NUCLEOTIDE SEQUENCE [LARGE SCALE GENOMIC DNA]</scope>
</reference>
<sequence length="180" mass="20458">MERIEVVQKVAAYFPDTKIELALRFAGELDRAYNNKFADERYKLEDQKYAYGEEQYKAGVKAGQNSVRGTFDPKMIEVTTWAIMNFTERDYTRKITCIKVLRERFEGLGLLEAKTVVDNITPMGKTDQLDWEKIESVEGMIKPKATPTPKEVFEKSNSSNDRSDICNDCGGCYSCCGGNC</sequence>
<dbReference type="InterPro" id="IPR014719">
    <property type="entry name" value="Ribosomal_bL12_C/ClpS-like"/>
</dbReference>
<keyword evidence="3" id="KW-1185">Reference proteome</keyword>
<evidence type="ECO:0000313" key="2">
    <source>
        <dbReference type="EMBL" id="AXH67410.1"/>
    </source>
</evidence>
<organism evidence="2 3">
    <name type="scientific">Streptomyces phage Wofford</name>
    <dbReference type="NCBI Taxonomy" id="2283267"/>
    <lineage>
        <taxon>Viruses</taxon>
        <taxon>Duplodnaviria</taxon>
        <taxon>Heunggongvirae</taxon>
        <taxon>Uroviricota</taxon>
        <taxon>Caudoviricetes</taxon>
        <taxon>Stanwilliamsviridae</taxon>
        <taxon>Boydwoodruffvirinae</taxon>
        <taxon>Karimacvirus</taxon>
        <taxon>Karimacvirus wofford</taxon>
        <taxon>Streptomyces virus Wofford</taxon>
    </lineage>
</organism>
<name>A0A345MA89_9CAUD</name>
<gene>
    <name evidence="2" type="primary">276</name>
    <name evidence="1" type="synonym">18</name>
    <name evidence="1" type="ORF">SEA_WOFFORD_18</name>
    <name evidence="2" type="ORF">SEA_WOFFORD_276</name>
</gene>
<dbReference type="Gene3D" id="3.30.1390.10">
    <property type="match status" value="1"/>
</dbReference>
<dbReference type="EMBL" id="MH576968">
    <property type="protein sequence ID" value="AXH67216.1"/>
    <property type="molecule type" value="Genomic_DNA"/>
</dbReference>
<dbReference type="GeneID" id="55609684"/>
<protein>
    <submittedName>
        <fullName evidence="2">Uncharacterized protein</fullName>
    </submittedName>
</protein>